<dbReference type="InterPro" id="IPR001433">
    <property type="entry name" value="OxRdtase_FAD/NAD-bd"/>
</dbReference>
<keyword evidence="7" id="KW-0408">Iron</keyword>
<evidence type="ECO:0000256" key="8">
    <source>
        <dbReference type="ARBA" id="ARBA00023014"/>
    </source>
</evidence>
<proteinExistence type="predicted"/>
<dbReference type="GO" id="GO:0051537">
    <property type="term" value="F:2 iron, 2 sulfur cluster binding"/>
    <property type="evidence" value="ECO:0007669"/>
    <property type="project" value="UniProtKB-KW"/>
</dbReference>
<dbReference type="InterPro" id="IPR039261">
    <property type="entry name" value="FNR_nucleotide-bd"/>
</dbReference>
<evidence type="ECO:0000259" key="9">
    <source>
        <dbReference type="PROSITE" id="PS51384"/>
    </source>
</evidence>
<dbReference type="AlphaFoldDB" id="A0A641AP62"/>
<comment type="cofactor">
    <cofactor evidence="1">
        <name>FAD</name>
        <dbReference type="ChEBI" id="CHEBI:57692"/>
    </cofactor>
</comment>
<evidence type="ECO:0000313" key="10">
    <source>
        <dbReference type="EMBL" id="KAA1379880.1"/>
    </source>
</evidence>
<dbReference type="InterPro" id="IPR001709">
    <property type="entry name" value="Flavoprot_Pyr_Nucl_cyt_Rdtase"/>
</dbReference>
<accession>A0A641AP62</accession>
<dbReference type="GO" id="GO:0016491">
    <property type="term" value="F:oxidoreductase activity"/>
    <property type="evidence" value="ECO:0007669"/>
    <property type="project" value="UniProtKB-KW"/>
</dbReference>
<dbReference type="PANTHER" id="PTHR47354">
    <property type="entry name" value="NADH OXIDOREDUCTASE HCR"/>
    <property type="match status" value="1"/>
</dbReference>
<keyword evidence="2" id="KW-0285">Flavoprotein</keyword>
<evidence type="ECO:0000256" key="1">
    <source>
        <dbReference type="ARBA" id="ARBA00001974"/>
    </source>
</evidence>
<dbReference type="InterPro" id="IPR017938">
    <property type="entry name" value="Riboflavin_synthase-like_b-brl"/>
</dbReference>
<evidence type="ECO:0000256" key="6">
    <source>
        <dbReference type="ARBA" id="ARBA00023002"/>
    </source>
</evidence>
<keyword evidence="8" id="KW-0411">Iron-sulfur</keyword>
<gene>
    <name evidence="10" type="ORF">ESP62_001320</name>
</gene>
<dbReference type="GO" id="GO:0050660">
    <property type="term" value="F:flavin adenine dinucleotide binding"/>
    <property type="evidence" value="ECO:0007669"/>
    <property type="project" value="TreeGrafter"/>
</dbReference>
<dbReference type="PRINTS" id="PR00410">
    <property type="entry name" value="PHEHYDRXLASE"/>
</dbReference>
<evidence type="ECO:0000313" key="11">
    <source>
        <dbReference type="Proteomes" id="UP001515100"/>
    </source>
</evidence>
<dbReference type="EMBL" id="SDPP02000001">
    <property type="protein sequence ID" value="KAA1379880.1"/>
    <property type="molecule type" value="Genomic_DNA"/>
</dbReference>
<evidence type="ECO:0000256" key="5">
    <source>
        <dbReference type="ARBA" id="ARBA00022827"/>
    </source>
</evidence>
<evidence type="ECO:0000256" key="7">
    <source>
        <dbReference type="ARBA" id="ARBA00023004"/>
    </source>
</evidence>
<name>A0A641AP62_9ACTN</name>
<keyword evidence="4" id="KW-0479">Metal-binding</keyword>
<feature type="domain" description="FAD-binding FR-type" evidence="9">
    <location>
        <begin position="3"/>
        <end position="110"/>
    </location>
</feature>
<dbReference type="PANTHER" id="PTHR47354:SF8">
    <property type="entry name" value="1,2-PHENYLACETYL-COA EPOXIDASE, SUBUNIT E"/>
    <property type="match status" value="1"/>
</dbReference>
<keyword evidence="3" id="KW-0001">2Fe-2S</keyword>
<dbReference type="SUPFAM" id="SSF63380">
    <property type="entry name" value="Riboflavin synthase domain-like"/>
    <property type="match status" value="1"/>
</dbReference>
<evidence type="ECO:0000256" key="4">
    <source>
        <dbReference type="ARBA" id="ARBA00022723"/>
    </source>
</evidence>
<dbReference type="CDD" id="cd06214">
    <property type="entry name" value="PA_degradation_oxidoreductase_like"/>
    <property type="match status" value="1"/>
</dbReference>
<evidence type="ECO:0000256" key="3">
    <source>
        <dbReference type="ARBA" id="ARBA00022714"/>
    </source>
</evidence>
<keyword evidence="5" id="KW-0274">FAD</keyword>
<sequence>MPVRSFDLDVVDVTDETADAVCVTFAIPVGAESDFTYRPGQFLTLEVPGDTRGQVARCYSLCSSPAEPGGTISIGVKRTVGGYASNWICDSLRPGQRIRTLPPMGAFTPTSFGADLLLLAGGSGITPILSILRTALLKGSSRIVMAYANRDRDSIMFDRALAELSHVHRDRIAISHWLDSETGPPTIETVETWAIESTSFDAFVCGPPPFMDVAAEALGRLGLPRERVHQERFISLRANPFDSLPVAPRASTA</sequence>
<reference evidence="10" key="1">
    <citation type="submission" date="2019-09" db="EMBL/GenBank/DDBJ databases">
        <authorList>
            <person name="Li J."/>
        </authorList>
    </citation>
    <scope>NUCLEOTIDE SEQUENCE [LARGE SCALE GENOMIC DNA]</scope>
    <source>
        <strain evidence="10">NRBC 14897</strain>
    </source>
</reference>
<dbReference type="GO" id="GO:0046872">
    <property type="term" value="F:metal ion binding"/>
    <property type="evidence" value="ECO:0007669"/>
    <property type="project" value="UniProtKB-KW"/>
</dbReference>
<dbReference type="Pfam" id="PF00970">
    <property type="entry name" value="FAD_binding_6"/>
    <property type="match status" value="1"/>
</dbReference>
<organism evidence="10 11">
    <name type="scientific">Aeromicrobium fastidiosum</name>
    <dbReference type="NCBI Taxonomy" id="52699"/>
    <lineage>
        <taxon>Bacteria</taxon>
        <taxon>Bacillati</taxon>
        <taxon>Actinomycetota</taxon>
        <taxon>Actinomycetes</taxon>
        <taxon>Propionibacteriales</taxon>
        <taxon>Nocardioidaceae</taxon>
        <taxon>Aeromicrobium</taxon>
    </lineage>
</organism>
<evidence type="ECO:0000256" key="2">
    <source>
        <dbReference type="ARBA" id="ARBA00022630"/>
    </source>
</evidence>
<dbReference type="RefSeq" id="WP_129179816.1">
    <property type="nucleotide sequence ID" value="NZ_JAGIOG010000001.1"/>
</dbReference>
<dbReference type="InterPro" id="IPR050415">
    <property type="entry name" value="MRET"/>
</dbReference>
<dbReference type="Gene3D" id="3.40.50.80">
    <property type="entry name" value="Nucleotide-binding domain of ferredoxin-NADP reductase (FNR) module"/>
    <property type="match status" value="1"/>
</dbReference>
<dbReference type="Proteomes" id="UP001515100">
    <property type="component" value="Unassembled WGS sequence"/>
</dbReference>
<dbReference type="OrthoDB" id="9796486at2"/>
<dbReference type="PRINTS" id="PR00371">
    <property type="entry name" value="FPNCR"/>
</dbReference>
<dbReference type="PROSITE" id="PS51384">
    <property type="entry name" value="FAD_FR"/>
    <property type="match status" value="1"/>
</dbReference>
<dbReference type="Gene3D" id="2.40.30.10">
    <property type="entry name" value="Translation factors"/>
    <property type="match status" value="1"/>
</dbReference>
<dbReference type="InterPro" id="IPR008333">
    <property type="entry name" value="Cbr1-like_FAD-bd_dom"/>
</dbReference>
<dbReference type="InterPro" id="IPR017927">
    <property type="entry name" value="FAD-bd_FR_type"/>
</dbReference>
<keyword evidence="11" id="KW-1185">Reference proteome</keyword>
<comment type="caution">
    <text evidence="10">The sequence shown here is derived from an EMBL/GenBank/DDBJ whole genome shotgun (WGS) entry which is preliminary data.</text>
</comment>
<dbReference type="Pfam" id="PF00175">
    <property type="entry name" value="NAD_binding_1"/>
    <property type="match status" value="1"/>
</dbReference>
<keyword evidence="6" id="KW-0560">Oxidoreductase</keyword>
<dbReference type="SUPFAM" id="SSF52343">
    <property type="entry name" value="Ferredoxin reductase-like, C-terminal NADP-linked domain"/>
    <property type="match status" value="1"/>
</dbReference>
<protein>
    <submittedName>
        <fullName evidence="10">3-ketosteroid-9-alpha-hydroxylase</fullName>
    </submittedName>
</protein>